<protein>
    <submittedName>
        <fullName evidence="1">DUF1523 family protein</fullName>
    </submittedName>
</protein>
<gene>
    <name evidence="1" type="ORF">N026_03770</name>
</gene>
<dbReference type="InterPro" id="IPR011088">
    <property type="entry name" value="Phage_phiNM3_A0EWY4"/>
</dbReference>
<evidence type="ECO:0000313" key="2">
    <source>
        <dbReference type="Proteomes" id="UP000464688"/>
    </source>
</evidence>
<proteinExistence type="predicted"/>
<name>A0AAJ4B470_PSESX</name>
<accession>A0AAJ4B470</accession>
<dbReference type="RefSeq" id="WP_080267182.1">
    <property type="nucleotide sequence ID" value="NZ_CP047267.1"/>
</dbReference>
<dbReference type="EMBL" id="CP047267">
    <property type="protein sequence ID" value="QHF06650.1"/>
    <property type="molecule type" value="Genomic_DNA"/>
</dbReference>
<reference evidence="1 2" key="1">
    <citation type="journal article" date="2014" name="Genome Announc.">
        <title>Draft Genome Sequences of a Phylogenetically Diverse Suite of Pseudomonas syringae Strains from Multiple Source Populations.</title>
        <authorList>
            <person name="Baltrus D.A."/>
            <person name="Yourstone S."/>
            <person name="Lind A."/>
            <person name="Guilbaud C."/>
            <person name="Sands D.C."/>
            <person name="Jones C.D."/>
            <person name="Morris C.E."/>
            <person name="Dangl J.L."/>
        </authorList>
    </citation>
    <scope>NUCLEOTIDE SEQUENCE [LARGE SCALE GENOMIC DNA]</scope>
    <source>
        <strain evidence="1 2">UB303</strain>
    </source>
</reference>
<sequence>MFQTRLQNNAESRSRGAQELELIPYRGWRTKIVSKFLDVLEIEAVTSRDKPFLIFNTIFFGVIAI</sequence>
<organism evidence="1 2">
    <name type="scientific">Pseudomonas syringae UB303</name>
    <dbReference type="NCBI Taxonomy" id="1357287"/>
    <lineage>
        <taxon>Bacteria</taxon>
        <taxon>Pseudomonadati</taxon>
        <taxon>Pseudomonadota</taxon>
        <taxon>Gammaproteobacteria</taxon>
        <taxon>Pseudomonadales</taxon>
        <taxon>Pseudomonadaceae</taxon>
        <taxon>Pseudomonas</taxon>
        <taxon>Pseudomonas syringae</taxon>
    </lineage>
</organism>
<dbReference type="Proteomes" id="UP000464688">
    <property type="component" value="Chromosome"/>
</dbReference>
<evidence type="ECO:0000313" key="1">
    <source>
        <dbReference type="EMBL" id="QHF06650.1"/>
    </source>
</evidence>
<dbReference type="AlphaFoldDB" id="A0AAJ4B470"/>
<dbReference type="Pfam" id="PF07509">
    <property type="entry name" value="DUF1523"/>
    <property type="match status" value="1"/>
</dbReference>